<comment type="catalytic activity">
    <reaction evidence="9 10">
        <text>Release of signal peptides from bacterial membrane prolipoproteins. Hydrolyzes -Xaa-Yaa-Zaa-|-(S,diacylglyceryl)Cys-, in which Xaa is hydrophobic (preferably Leu), and Yaa (Ala or Ser) and Zaa (Gly or Ala) have small, neutral side chains.</text>
        <dbReference type="EC" id="3.4.23.36"/>
    </reaction>
</comment>
<feature type="transmembrane region" description="Helical" evidence="9">
    <location>
        <begin position="6"/>
        <end position="26"/>
    </location>
</feature>
<dbReference type="InterPro" id="IPR001872">
    <property type="entry name" value="Peptidase_A8"/>
</dbReference>
<comment type="pathway">
    <text evidence="9">Protein modification; lipoprotein biosynthesis (signal peptide cleavage).</text>
</comment>
<evidence type="ECO:0000256" key="6">
    <source>
        <dbReference type="ARBA" id="ARBA00022801"/>
    </source>
</evidence>
<evidence type="ECO:0000313" key="12">
    <source>
        <dbReference type="EMBL" id="MCQ4163782.1"/>
    </source>
</evidence>
<dbReference type="GO" id="GO:0004190">
    <property type="term" value="F:aspartic-type endopeptidase activity"/>
    <property type="evidence" value="ECO:0007669"/>
    <property type="project" value="UniProtKB-EC"/>
</dbReference>
<name>A0ABT1QMW4_9GAMM</name>
<feature type="transmembrane region" description="Helical" evidence="9">
    <location>
        <begin position="33"/>
        <end position="55"/>
    </location>
</feature>
<evidence type="ECO:0000256" key="3">
    <source>
        <dbReference type="ARBA" id="ARBA00022670"/>
    </source>
</evidence>
<reference evidence="12" key="1">
    <citation type="submission" date="2022-07" db="EMBL/GenBank/DDBJ databases">
        <title>Tahibacter sp., a new gammaproteobacterium isolated from the silt sample collected at pig farm.</title>
        <authorList>
            <person name="Chen H."/>
        </authorList>
    </citation>
    <scope>NUCLEOTIDE SEQUENCE</scope>
    <source>
        <strain evidence="12">P2K</strain>
    </source>
</reference>
<keyword evidence="4 9" id="KW-0812">Transmembrane</keyword>
<dbReference type="Proteomes" id="UP001165498">
    <property type="component" value="Unassembled WGS sequence"/>
</dbReference>
<dbReference type="NCBIfam" id="TIGR00077">
    <property type="entry name" value="lspA"/>
    <property type="match status" value="1"/>
</dbReference>
<dbReference type="EMBL" id="JANFQO010000003">
    <property type="protein sequence ID" value="MCQ4163782.1"/>
    <property type="molecule type" value="Genomic_DNA"/>
</dbReference>
<comment type="caution">
    <text evidence="12">The sequence shown here is derived from an EMBL/GenBank/DDBJ whole genome shotgun (WGS) entry which is preliminary data.</text>
</comment>
<comment type="function">
    <text evidence="9 10">This protein specifically catalyzes the removal of signal peptides from prolipoproteins.</text>
</comment>
<accession>A0ABT1QMW4</accession>
<evidence type="ECO:0000256" key="9">
    <source>
        <dbReference type="HAMAP-Rule" id="MF_00161"/>
    </source>
</evidence>
<evidence type="ECO:0000256" key="11">
    <source>
        <dbReference type="RuleBase" id="RU004181"/>
    </source>
</evidence>
<evidence type="ECO:0000256" key="7">
    <source>
        <dbReference type="ARBA" id="ARBA00022989"/>
    </source>
</evidence>
<dbReference type="HAMAP" id="MF_00161">
    <property type="entry name" value="LspA"/>
    <property type="match status" value="1"/>
</dbReference>
<keyword evidence="7 9" id="KW-1133">Transmembrane helix</keyword>
<sequence length="171" mass="18225">MAASLSSAPRASALSWLALSLVLIVLDQWTKHIVLGALHEGVPVPVIPGFLNWLLAYNTGAAFSFLADAGGWQRWGFSVLAVVISAVLTGWLARTPRGDWLTALPLALVIGGAIGNLIDRLRFGHVVDFIQVYHQDWAFPAFNVADSAISVGAVLLALASLRSGKGEGERR</sequence>
<evidence type="ECO:0000256" key="2">
    <source>
        <dbReference type="ARBA" id="ARBA00022475"/>
    </source>
</evidence>
<proteinExistence type="inferred from homology"/>
<evidence type="ECO:0000256" key="10">
    <source>
        <dbReference type="RuleBase" id="RU000594"/>
    </source>
</evidence>
<evidence type="ECO:0000256" key="8">
    <source>
        <dbReference type="ARBA" id="ARBA00023136"/>
    </source>
</evidence>
<feature type="transmembrane region" description="Helical" evidence="9">
    <location>
        <begin position="75"/>
        <end position="93"/>
    </location>
</feature>
<evidence type="ECO:0000256" key="4">
    <source>
        <dbReference type="ARBA" id="ARBA00022692"/>
    </source>
</evidence>
<dbReference type="EC" id="3.4.23.36" evidence="9"/>
<organism evidence="12 13">
    <name type="scientific">Tahibacter harae</name>
    <dbReference type="NCBI Taxonomy" id="2963937"/>
    <lineage>
        <taxon>Bacteria</taxon>
        <taxon>Pseudomonadati</taxon>
        <taxon>Pseudomonadota</taxon>
        <taxon>Gammaproteobacteria</taxon>
        <taxon>Lysobacterales</taxon>
        <taxon>Rhodanobacteraceae</taxon>
        <taxon>Tahibacter</taxon>
    </lineage>
</organism>
<keyword evidence="13" id="KW-1185">Reference proteome</keyword>
<feature type="transmembrane region" description="Helical" evidence="9">
    <location>
        <begin position="138"/>
        <end position="161"/>
    </location>
</feature>
<protein>
    <recommendedName>
        <fullName evidence="9">Lipoprotein signal peptidase</fullName>
        <ecNumber evidence="9">3.4.23.36</ecNumber>
    </recommendedName>
    <alternativeName>
        <fullName evidence="9">Prolipoprotein signal peptidase</fullName>
    </alternativeName>
    <alternativeName>
        <fullName evidence="9">Signal peptidase II</fullName>
        <shortName evidence="9">SPase II</shortName>
    </alternativeName>
</protein>
<comment type="similarity">
    <text evidence="1 9 11">Belongs to the peptidase A8 family.</text>
</comment>
<keyword evidence="8 9" id="KW-0472">Membrane</keyword>
<gene>
    <name evidence="9 12" type="primary">lspA</name>
    <name evidence="12" type="ORF">NM961_03570</name>
</gene>
<dbReference type="Pfam" id="PF01252">
    <property type="entry name" value="Peptidase_A8"/>
    <property type="match status" value="1"/>
</dbReference>
<dbReference type="PRINTS" id="PR00781">
    <property type="entry name" value="LIPOSIGPTASE"/>
</dbReference>
<dbReference type="PROSITE" id="PS00855">
    <property type="entry name" value="SPASE_II"/>
    <property type="match status" value="1"/>
</dbReference>
<dbReference type="PANTHER" id="PTHR33695">
    <property type="entry name" value="LIPOPROTEIN SIGNAL PEPTIDASE"/>
    <property type="match status" value="1"/>
</dbReference>
<dbReference type="PANTHER" id="PTHR33695:SF1">
    <property type="entry name" value="LIPOPROTEIN SIGNAL PEPTIDASE"/>
    <property type="match status" value="1"/>
</dbReference>
<keyword evidence="6 9" id="KW-0378">Hydrolase</keyword>
<keyword evidence="2 9" id="KW-1003">Cell membrane</keyword>
<feature type="active site" evidence="9">
    <location>
        <position position="128"/>
    </location>
</feature>
<feature type="active site" evidence="9">
    <location>
        <position position="146"/>
    </location>
</feature>
<keyword evidence="5 9" id="KW-0064">Aspartyl protease</keyword>
<evidence type="ECO:0000256" key="5">
    <source>
        <dbReference type="ARBA" id="ARBA00022750"/>
    </source>
</evidence>
<keyword evidence="3 9" id="KW-0645">Protease</keyword>
<evidence type="ECO:0000256" key="1">
    <source>
        <dbReference type="ARBA" id="ARBA00006139"/>
    </source>
</evidence>
<feature type="transmembrane region" description="Helical" evidence="9">
    <location>
        <begin position="100"/>
        <end position="118"/>
    </location>
</feature>
<evidence type="ECO:0000313" key="13">
    <source>
        <dbReference type="Proteomes" id="UP001165498"/>
    </source>
</evidence>
<comment type="subcellular location">
    <subcellularLocation>
        <location evidence="9">Cell membrane</location>
        <topology evidence="9">Multi-pass membrane protein</topology>
    </subcellularLocation>
</comment>